<dbReference type="VEuPathDB" id="MicrosporidiaDB:NEDG_00656"/>
<evidence type="ECO:0000313" key="2">
    <source>
        <dbReference type="EMBL" id="OAG29523.1"/>
    </source>
</evidence>
<keyword evidence="3" id="KW-1185">Reference proteome</keyword>
<comment type="caution">
    <text evidence="2">The sequence shown here is derived from an EMBL/GenBank/DDBJ whole genome shotgun (WGS) entry which is preliminary data.</text>
</comment>
<protein>
    <submittedName>
        <fullName evidence="2">Uncharacterized protein</fullName>
    </submittedName>
</protein>
<dbReference type="OrthoDB" id="2187052at2759"/>
<dbReference type="Pfam" id="PF17025">
    <property type="entry name" value="DUF5099"/>
    <property type="match status" value="1"/>
</dbReference>
<reference evidence="2 3" key="1">
    <citation type="submission" date="2016-02" db="EMBL/GenBank/DDBJ databases">
        <title>Discovery of a natural microsporidian pathogen with a broad tissue tropism in Caenorhabditis elegans.</title>
        <authorList>
            <person name="Luallen R.J."/>
            <person name="Reinke A.W."/>
            <person name="Tong L."/>
            <person name="Botts M.R."/>
            <person name="Felix M.-A."/>
            <person name="Troemel E.R."/>
        </authorList>
    </citation>
    <scope>NUCLEOTIDE SEQUENCE [LARGE SCALE GENOMIC DNA]</scope>
    <source>
        <strain evidence="2 3">JUm2807</strain>
    </source>
</reference>
<organism evidence="2 3">
    <name type="scientific">Nematocida displodere</name>
    <dbReference type="NCBI Taxonomy" id="1805483"/>
    <lineage>
        <taxon>Eukaryota</taxon>
        <taxon>Fungi</taxon>
        <taxon>Fungi incertae sedis</taxon>
        <taxon>Microsporidia</taxon>
        <taxon>Nematocida</taxon>
    </lineage>
</organism>
<keyword evidence="1" id="KW-0812">Transmembrane</keyword>
<dbReference type="Proteomes" id="UP000185944">
    <property type="component" value="Unassembled WGS sequence"/>
</dbReference>
<keyword evidence="1" id="KW-1133">Transmembrane helix</keyword>
<dbReference type="GeneID" id="93647006"/>
<evidence type="ECO:0000313" key="3">
    <source>
        <dbReference type="Proteomes" id="UP000185944"/>
    </source>
</evidence>
<evidence type="ECO:0000256" key="1">
    <source>
        <dbReference type="SAM" id="Phobius"/>
    </source>
</evidence>
<keyword evidence="1" id="KW-0472">Membrane</keyword>
<gene>
    <name evidence="2" type="ORF">NEDG_00656</name>
</gene>
<sequence length="171" mass="19794">MEGSLFEWVLLVVLGVSSVLIKGMLLKRLFGRRKTLRRLPRSVLIINTYAPIGSDLLSSLQNRYALKELKESVKTDYQEEYQKFVRAVDENEPPVEKTRKEAYERLCRFIESKNQLFPDLVILCSEAAKLATNQPFLLYQAEIHHSREEFSESVLIKALGHYSTCEQRNGK</sequence>
<name>A0A177EC39_9MICR</name>
<dbReference type="RefSeq" id="XP_067544171.1">
    <property type="nucleotide sequence ID" value="XM_067688074.1"/>
</dbReference>
<accession>A0A177EC39</accession>
<dbReference type="InterPro" id="IPR031503">
    <property type="entry name" value="DUF5099"/>
</dbReference>
<proteinExistence type="predicted"/>
<dbReference type="EMBL" id="LTDL01000040">
    <property type="protein sequence ID" value="OAG29523.1"/>
    <property type="molecule type" value="Genomic_DNA"/>
</dbReference>
<feature type="transmembrane region" description="Helical" evidence="1">
    <location>
        <begin position="6"/>
        <end position="25"/>
    </location>
</feature>
<dbReference type="AlphaFoldDB" id="A0A177EC39"/>